<reference evidence="2 3" key="1">
    <citation type="journal article" date="2016" name="Nat. Commun.">
        <title>Thousands of microbial genomes shed light on interconnected biogeochemical processes in an aquifer system.</title>
        <authorList>
            <person name="Anantharaman K."/>
            <person name="Brown C.T."/>
            <person name="Hug L.A."/>
            <person name="Sharon I."/>
            <person name="Castelle C.J."/>
            <person name="Probst A.J."/>
            <person name="Thomas B.C."/>
            <person name="Singh A."/>
            <person name="Wilkins M.J."/>
            <person name="Karaoz U."/>
            <person name="Brodie E.L."/>
            <person name="Williams K.H."/>
            <person name="Hubbard S.S."/>
            <person name="Banfield J.F."/>
        </authorList>
    </citation>
    <scope>NUCLEOTIDE SEQUENCE [LARGE SCALE GENOMIC DNA]</scope>
</reference>
<organism evidence="2 3">
    <name type="scientific">Candidatus Muproteobacteria bacterium RBG_16_65_34</name>
    <dbReference type="NCBI Taxonomy" id="1817760"/>
    <lineage>
        <taxon>Bacteria</taxon>
        <taxon>Pseudomonadati</taxon>
        <taxon>Pseudomonadota</taxon>
        <taxon>Candidatus Muproteobacteria</taxon>
    </lineage>
</organism>
<dbReference type="STRING" id="1817760.A2151_04085"/>
<name>A0A1F6TTC9_9PROT</name>
<dbReference type="Pfam" id="PF04463">
    <property type="entry name" value="2-thiour_desulf"/>
    <property type="match status" value="1"/>
</dbReference>
<comment type="caution">
    <text evidence="2">The sequence shown here is derived from an EMBL/GenBank/DDBJ whole genome shotgun (WGS) entry which is preliminary data.</text>
</comment>
<dbReference type="PANTHER" id="PTHR30087">
    <property type="entry name" value="INNER MEMBRANE PROTEIN"/>
    <property type="match status" value="1"/>
</dbReference>
<dbReference type="Proteomes" id="UP000178885">
    <property type="component" value="Unassembled WGS sequence"/>
</dbReference>
<evidence type="ECO:0000259" key="1">
    <source>
        <dbReference type="Pfam" id="PF08349"/>
    </source>
</evidence>
<accession>A0A1F6TTC9</accession>
<sequence>MRRGRRHFVNSRPTPKGRRLRLGVSSCLLGERVRYDGGHKRDDYVAQTLNKYFDLVPLCPEVAIGLGVPRAPIHLVGNVSHPHAVRVHGPAVDVTAQLKRYGRRMARAERDLSGYIFKSRSPSCGLVRVPVRTPKGPRCGRGIYAAAVLEALPLLPAEEEGRLGDPRVRDNFIERVLAYRRWRDFEASGITAARLRAFHAAHKLALLVHGPGHYRALGRIVARAQRGEIKNLSQAYGRRFMAALQSPATRERHTRALTMAAKTLEPRLGGRDRTELLAAIRAYRTGKASRGTPLTLLRRHLRRFPHPELARQAYLNPDPLELKLCAGQRR</sequence>
<protein>
    <recommendedName>
        <fullName evidence="1">DUF1722 domain-containing protein</fullName>
    </recommendedName>
</protein>
<feature type="domain" description="DUF1722" evidence="1">
    <location>
        <begin position="203"/>
        <end position="319"/>
    </location>
</feature>
<dbReference type="Pfam" id="PF08349">
    <property type="entry name" value="DUF1722"/>
    <property type="match status" value="1"/>
</dbReference>
<dbReference type="InterPro" id="IPR007553">
    <property type="entry name" value="2-thiour_desulf"/>
</dbReference>
<proteinExistence type="predicted"/>
<gene>
    <name evidence="2" type="ORF">A2151_04085</name>
</gene>
<evidence type="ECO:0000313" key="2">
    <source>
        <dbReference type="EMBL" id="OGI48380.1"/>
    </source>
</evidence>
<dbReference type="AlphaFoldDB" id="A0A1F6TTC9"/>
<dbReference type="PANTHER" id="PTHR30087:SF0">
    <property type="entry name" value="INNER MEMBRANE PROTEIN"/>
    <property type="match status" value="1"/>
</dbReference>
<evidence type="ECO:0000313" key="3">
    <source>
        <dbReference type="Proteomes" id="UP000178885"/>
    </source>
</evidence>
<dbReference type="EMBL" id="MFSU01000029">
    <property type="protein sequence ID" value="OGI48380.1"/>
    <property type="molecule type" value="Genomic_DNA"/>
</dbReference>
<dbReference type="InterPro" id="IPR013560">
    <property type="entry name" value="DUF1722"/>
</dbReference>